<organism evidence="1 2">
    <name type="scientific">Linum trigynum</name>
    <dbReference type="NCBI Taxonomy" id="586398"/>
    <lineage>
        <taxon>Eukaryota</taxon>
        <taxon>Viridiplantae</taxon>
        <taxon>Streptophyta</taxon>
        <taxon>Embryophyta</taxon>
        <taxon>Tracheophyta</taxon>
        <taxon>Spermatophyta</taxon>
        <taxon>Magnoliopsida</taxon>
        <taxon>eudicotyledons</taxon>
        <taxon>Gunneridae</taxon>
        <taxon>Pentapetalae</taxon>
        <taxon>rosids</taxon>
        <taxon>fabids</taxon>
        <taxon>Malpighiales</taxon>
        <taxon>Linaceae</taxon>
        <taxon>Linum</taxon>
    </lineage>
</organism>
<dbReference type="Proteomes" id="UP001497516">
    <property type="component" value="Chromosome 1"/>
</dbReference>
<name>A0AAV2CC84_9ROSI</name>
<dbReference type="AlphaFoldDB" id="A0AAV2CC84"/>
<reference evidence="1 2" key="1">
    <citation type="submission" date="2024-04" db="EMBL/GenBank/DDBJ databases">
        <authorList>
            <person name="Fracassetti M."/>
        </authorList>
    </citation>
    <scope>NUCLEOTIDE SEQUENCE [LARGE SCALE GENOMIC DNA]</scope>
</reference>
<accession>A0AAV2CC84</accession>
<gene>
    <name evidence="1" type="ORF">LTRI10_LOCUS1263</name>
</gene>
<proteinExistence type="predicted"/>
<keyword evidence="2" id="KW-1185">Reference proteome</keyword>
<evidence type="ECO:0000313" key="2">
    <source>
        <dbReference type="Proteomes" id="UP001497516"/>
    </source>
</evidence>
<protein>
    <submittedName>
        <fullName evidence="1">Uncharacterized protein</fullName>
    </submittedName>
</protein>
<dbReference type="EMBL" id="OZ034813">
    <property type="protein sequence ID" value="CAL1353360.1"/>
    <property type="molecule type" value="Genomic_DNA"/>
</dbReference>
<evidence type="ECO:0000313" key="1">
    <source>
        <dbReference type="EMBL" id="CAL1353360.1"/>
    </source>
</evidence>
<sequence length="96" mass="11315">MGVNVIVVVGDMPLPARYSHQFIFRVAFQVHYKLSKQICWARREKIITCCHSISGFVAPWADQRCRRQQHLSLSSVSTVLFTYSLLLNRYMRRRLE</sequence>